<dbReference type="PANTHER" id="PTHR22617:SF43">
    <property type="entry name" value="PROTEIN PILI"/>
    <property type="match status" value="1"/>
</dbReference>
<proteinExistence type="predicted"/>
<dbReference type="STRING" id="40754.THII_1925"/>
<dbReference type="InterPro" id="IPR002545">
    <property type="entry name" value="CheW-lke_dom"/>
</dbReference>
<keyword evidence="3" id="KW-1185">Reference proteome</keyword>
<evidence type="ECO:0000259" key="1">
    <source>
        <dbReference type="PROSITE" id="PS50851"/>
    </source>
</evidence>
<dbReference type="InterPro" id="IPR036061">
    <property type="entry name" value="CheW-like_dom_sf"/>
</dbReference>
<organism evidence="2 3">
    <name type="scientific">Thioploca ingrica</name>
    <dbReference type="NCBI Taxonomy" id="40754"/>
    <lineage>
        <taxon>Bacteria</taxon>
        <taxon>Pseudomonadati</taxon>
        <taxon>Pseudomonadota</taxon>
        <taxon>Gammaproteobacteria</taxon>
        <taxon>Thiotrichales</taxon>
        <taxon>Thiotrichaceae</taxon>
        <taxon>Thioploca</taxon>
    </lineage>
</organism>
<name>A0A090AKN8_9GAMM</name>
<dbReference type="SMART" id="SM00260">
    <property type="entry name" value="CheW"/>
    <property type="match status" value="1"/>
</dbReference>
<dbReference type="KEGG" id="tig:THII_1925"/>
<dbReference type="Proteomes" id="UP000031623">
    <property type="component" value="Chromosome"/>
</dbReference>
<dbReference type="PROSITE" id="PS50851">
    <property type="entry name" value="CHEW"/>
    <property type="match status" value="1"/>
</dbReference>
<reference evidence="2 3" key="1">
    <citation type="journal article" date="2014" name="ISME J.">
        <title>Ecophysiology of Thioploca ingrica as revealed by the complete genome sequence supplemented with proteomic evidence.</title>
        <authorList>
            <person name="Kojima H."/>
            <person name="Ogura Y."/>
            <person name="Yamamoto N."/>
            <person name="Togashi T."/>
            <person name="Mori H."/>
            <person name="Watanabe T."/>
            <person name="Nemoto F."/>
            <person name="Kurokawa K."/>
            <person name="Hayashi T."/>
            <person name="Fukui M."/>
        </authorList>
    </citation>
    <scope>NUCLEOTIDE SEQUENCE [LARGE SCALE GENOMIC DNA]</scope>
</reference>
<dbReference type="GO" id="GO:0005829">
    <property type="term" value="C:cytosol"/>
    <property type="evidence" value="ECO:0007669"/>
    <property type="project" value="TreeGrafter"/>
</dbReference>
<gene>
    <name evidence="2" type="ORF">THII_1925</name>
</gene>
<dbReference type="Gene3D" id="2.30.30.40">
    <property type="entry name" value="SH3 Domains"/>
    <property type="match status" value="1"/>
</dbReference>
<dbReference type="EMBL" id="AP014633">
    <property type="protein sequence ID" value="BAP56222.1"/>
    <property type="molecule type" value="Genomic_DNA"/>
</dbReference>
<dbReference type="HOGENOM" id="CLU_048995_7_0_6"/>
<accession>A0A090AKN8</accession>
<protein>
    <submittedName>
        <fullName evidence="2">Chemotaxis protein CheW</fullName>
    </submittedName>
</protein>
<evidence type="ECO:0000313" key="3">
    <source>
        <dbReference type="Proteomes" id="UP000031623"/>
    </source>
</evidence>
<evidence type="ECO:0000313" key="2">
    <source>
        <dbReference type="EMBL" id="BAP56222.1"/>
    </source>
</evidence>
<dbReference type="AlphaFoldDB" id="A0A090AKN8"/>
<dbReference type="SUPFAM" id="SSF50341">
    <property type="entry name" value="CheW-like"/>
    <property type="match status" value="1"/>
</dbReference>
<dbReference type="PANTHER" id="PTHR22617">
    <property type="entry name" value="CHEMOTAXIS SENSOR HISTIDINE KINASE-RELATED"/>
    <property type="match status" value="1"/>
</dbReference>
<dbReference type="GO" id="GO:0007165">
    <property type="term" value="P:signal transduction"/>
    <property type="evidence" value="ECO:0007669"/>
    <property type="project" value="InterPro"/>
</dbReference>
<dbReference type="GO" id="GO:0006935">
    <property type="term" value="P:chemotaxis"/>
    <property type="evidence" value="ECO:0007669"/>
    <property type="project" value="InterPro"/>
</dbReference>
<dbReference type="Pfam" id="PF01584">
    <property type="entry name" value="CheW"/>
    <property type="match status" value="1"/>
</dbReference>
<dbReference type="InterPro" id="IPR039315">
    <property type="entry name" value="CheW"/>
</dbReference>
<feature type="domain" description="CheW-like" evidence="1">
    <location>
        <begin position="1"/>
        <end position="143"/>
    </location>
</feature>
<sequence>MLLLVFYLGDEKYLIKHDSIREISPMVVLKKMPHMPDYFAGFFNYRGQVVPVIDLCQFIQGYPCRMQLSTRIMLVDYQQANQPAAIFGLMAEKLTEAIRKPAATLISSGPTLPKSRYLEGFIIERDKMIPCLNLETLLRQLYLDTDYVSTTN</sequence>
<dbReference type="Gene3D" id="2.40.50.180">
    <property type="entry name" value="CheA-289, Domain 4"/>
    <property type="match status" value="1"/>
</dbReference>
<dbReference type="OrthoDB" id="21913at2"/>